<name>A0A1G1ZH53_9BACT</name>
<feature type="transmembrane region" description="Helical" evidence="1">
    <location>
        <begin position="51"/>
        <end position="69"/>
    </location>
</feature>
<sequence>MLISDIKPPFKEKLHSLKSKPPIKFRGNYFRGFFEKLGGQKILTKKTARNILWAAAIIIGIYIIGALNFKNEALNAFHSSIKEIAKIKNAVSELKTAEIKNSVMAADRKIKNLQLKADTYGLLGISSLLGKVISPLGQIPGTFKNLSELGDKSLAVTQDLDYLKNNAVQMAAGQKGGELIKILERLQKNIAGVGELNMELKNRSSKLKSLTPELASLYEIFDQNYIAISLNLYRATDFLGSLISLLKESGDQRLLLIFQNPSEIRPAGGFVGSYGELILNQGNLKDIKIGDIYNADRQLEAKLIPPKELQGLTTNWGARDANWFFDFPTSAKKVISFLEQSKLYSKEQTAFRGAIAINTEVLKTLLEIAGPVELPEYGLVINDKNFLQEIQYEVEAGRDKKPGQNPKKILSVLAPIIFEKLNNLGGARKDELIRKFKNHFAEKDIMIYFKDWKLQSFMENIGLAGEVLDLPERFSGDYLAVVNANIAGGKTDAFMTQSLELKSWIASDGKITDELSITRTHSGGQEKDWWYRTDNKNYLKILVPPNFKLLEIKNNSKKTAKAAVNYNKSGYQYDTDLKSIEDTIKYREPLAAWIGKEFGKEFFGAWLIIPAGETKTLKAIYENESDLKIQSGLKYKFIYEKQSGVNNLLDYSITAPPGYFWEESGKEIFEYQTEKPKAREIIELTLLKN</sequence>
<evidence type="ECO:0008006" key="4">
    <source>
        <dbReference type="Google" id="ProtNLM"/>
    </source>
</evidence>
<organism evidence="2 3">
    <name type="scientific">Candidatus Harrisonbacteria bacterium RIFCSPHIGHO2_02_FULL_42_16</name>
    <dbReference type="NCBI Taxonomy" id="1798404"/>
    <lineage>
        <taxon>Bacteria</taxon>
        <taxon>Candidatus Harrisoniibacteriota</taxon>
    </lineage>
</organism>
<reference evidence="2 3" key="1">
    <citation type="journal article" date="2016" name="Nat. Commun.">
        <title>Thousands of microbial genomes shed light on interconnected biogeochemical processes in an aquifer system.</title>
        <authorList>
            <person name="Anantharaman K."/>
            <person name="Brown C.T."/>
            <person name="Hug L.A."/>
            <person name="Sharon I."/>
            <person name="Castelle C.J."/>
            <person name="Probst A.J."/>
            <person name="Thomas B.C."/>
            <person name="Singh A."/>
            <person name="Wilkins M.J."/>
            <person name="Karaoz U."/>
            <person name="Brodie E.L."/>
            <person name="Williams K.H."/>
            <person name="Hubbard S.S."/>
            <person name="Banfield J.F."/>
        </authorList>
    </citation>
    <scope>NUCLEOTIDE SEQUENCE [LARGE SCALE GENOMIC DNA]</scope>
</reference>
<evidence type="ECO:0000256" key="1">
    <source>
        <dbReference type="SAM" id="Phobius"/>
    </source>
</evidence>
<dbReference type="EMBL" id="MHJG01000013">
    <property type="protein sequence ID" value="OGY63928.1"/>
    <property type="molecule type" value="Genomic_DNA"/>
</dbReference>
<evidence type="ECO:0000313" key="2">
    <source>
        <dbReference type="EMBL" id="OGY63928.1"/>
    </source>
</evidence>
<dbReference type="Proteomes" id="UP000177960">
    <property type="component" value="Unassembled WGS sequence"/>
</dbReference>
<dbReference type="InterPro" id="IPR025101">
    <property type="entry name" value="DUF4012"/>
</dbReference>
<gene>
    <name evidence="2" type="ORF">A3B92_02315</name>
</gene>
<comment type="caution">
    <text evidence="2">The sequence shown here is derived from an EMBL/GenBank/DDBJ whole genome shotgun (WGS) entry which is preliminary data.</text>
</comment>
<evidence type="ECO:0000313" key="3">
    <source>
        <dbReference type="Proteomes" id="UP000177960"/>
    </source>
</evidence>
<dbReference type="AlphaFoldDB" id="A0A1G1ZH53"/>
<accession>A0A1G1ZH53</accession>
<proteinExistence type="predicted"/>
<protein>
    <recommendedName>
        <fullName evidence="4">DUF4012 domain-containing protein</fullName>
    </recommendedName>
</protein>
<keyword evidence="1" id="KW-1133">Transmembrane helix</keyword>
<keyword evidence="1" id="KW-0812">Transmembrane</keyword>
<dbReference type="Pfam" id="PF13196">
    <property type="entry name" value="DUF4012"/>
    <property type="match status" value="1"/>
</dbReference>
<dbReference type="STRING" id="1798404.A3B92_02315"/>
<keyword evidence="1" id="KW-0472">Membrane</keyword>